<dbReference type="InterPro" id="IPR004358">
    <property type="entry name" value="Sig_transdc_His_kin-like_C"/>
</dbReference>
<keyword evidence="7" id="KW-1185">Reference proteome</keyword>
<dbReference type="InterPro" id="IPR003594">
    <property type="entry name" value="HATPase_dom"/>
</dbReference>
<reference evidence="6 7" key="1">
    <citation type="submission" date="2019-03" db="EMBL/GenBank/DDBJ databases">
        <title>Genomic Encyclopedia of Type Strains, Phase IV (KMG-IV): sequencing the most valuable type-strain genomes for metagenomic binning, comparative biology and taxonomic classification.</title>
        <authorList>
            <person name="Goeker M."/>
        </authorList>
    </citation>
    <scope>NUCLEOTIDE SEQUENCE [LARGE SCALE GENOMIC DNA]</scope>
    <source>
        <strain evidence="6 7">DSM 654</strain>
    </source>
</reference>
<keyword evidence="4" id="KW-0472">Membrane</keyword>
<organism evidence="6 7">
    <name type="scientific">Roseateles saccharophilus</name>
    <name type="common">Pseudomonas saccharophila</name>
    <dbReference type="NCBI Taxonomy" id="304"/>
    <lineage>
        <taxon>Bacteria</taxon>
        <taxon>Pseudomonadati</taxon>
        <taxon>Pseudomonadota</taxon>
        <taxon>Betaproteobacteria</taxon>
        <taxon>Burkholderiales</taxon>
        <taxon>Sphaerotilaceae</taxon>
        <taxon>Roseateles</taxon>
    </lineage>
</organism>
<dbReference type="Gene3D" id="1.10.287.130">
    <property type="match status" value="1"/>
</dbReference>
<comment type="caution">
    <text evidence="6">The sequence shown here is derived from an EMBL/GenBank/DDBJ whole genome shotgun (WGS) entry which is preliminary data.</text>
</comment>
<gene>
    <name evidence="6" type="ORF">EV671_101989</name>
</gene>
<evidence type="ECO:0000256" key="4">
    <source>
        <dbReference type="SAM" id="Phobius"/>
    </source>
</evidence>
<dbReference type="Pfam" id="PF02518">
    <property type="entry name" value="HATPase_c"/>
    <property type="match status" value="1"/>
</dbReference>
<feature type="transmembrane region" description="Helical" evidence="4">
    <location>
        <begin position="62"/>
        <end position="82"/>
    </location>
</feature>
<feature type="domain" description="Histidine kinase" evidence="5">
    <location>
        <begin position="149"/>
        <end position="394"/>
    </location>
</feature>
<dbReference type="SUPFAM" id="SSF47384">
    <property type="entry name" value="Homodimeric domain of signal transducing histidine kinase"/>
    <property type="match status" value="1"/>
</dbReference>
<dbReference type="EMBL" id="SMBU01000019">
    <property type="protein sequence ID" value="TCU93290.1"/>
    <property type="molecule type" value="Genomic_DNA"/>
</dbReference>
<dbReference type="RefSeq" id="WP_243655761.1">
    <property type="nucleotide sequence ID" value="NZ_CBCSGL010000017.1"/>
</dbReference>
<feature type="coiled-coil region" evidence="3">
    <location>
        <begin position="99"/>
        <end position="140"/>
    </location>
</feature>
<sequence length="395" mass="43209">MSESLDIFGAHVETVLRECRQVADLLTKLTAVPVAARVDEIQGLLNGEQALAARQSQRYRRYLFWFAAALIASLVYAAVLIARSHALVRSMNKALVEANEGLEQKVQARTSELLKANEELQAVNRQLTDTTRQLVQSEKMASVGVLAAGVAHELNTPIGFVSSNLGALSDYADQMLSLLESYEAVEFLLHPMESETSLRLTEAKRNIDLPYLRQDLPELIQESRAGLERVRKIVADLRAFTQLDTVGSQSFDLHEGLDQAIGLLGRQLAGKAELVRSFGSLPLVECQTAEINQVFMNLLLNAAQAIGEHGRIEVSTGTDGGDVWVQIEDNGCGISDAQLPKIFDPFFTTKPVGTGTGLGLFVSHAIVKKHGGRIKVDSEVGRGTCFRVWLPGVRY</sequence>
<accession>A0A4R3URH0</accession>
<dbReference type="PANTHER" id="PTHR43065:SF50">
    <property type="entry name" value="HISTIDINE KINASE"/>
    <property type="match status" value="1"/>
</dbReference>
<evidence type="ECO:0000256" key="1">
    <source>
        <dbReference type="ARBA" id="ARBA00000085"/>
    </source>
</evidence>
<proteinExistence type="predicted"/>
<evidence type="ECO:0000256" key="2">
    <source>
        <dbReference type="ARBA" id="ARBA00012438"/>
    </source>
</evidence>
<dbReference type="PANTHER" id="PTHR43065">
    <property type="entry name" value="SENSOR HISTIDINE KINASE"/>
    <property type="match status" value="1"/>
</dbReference>
<dbReference type="InterPro" id="IPR036890">
    <property type="entry name" value="HATPase_C_sf"/>
</dbReference>
<dbReference type="GO" id="GO:0000155">
    <property type="term" value="F:phosphorelay sensor kinase activity"/>
    <property type="evidence" value="ECO:0007669"/>
    <property type="project" value="InterPro"/>
</dbReference>
<dbReference type="PROSITE" id="PS50109">
    <property type="entry name" value="HIS_KIN"/>
    <property type="match status" value="1"/>
</dbReference>
<dbReference type="AlphaFoldDB" id="A0A4R3URH0"/>
<dbReference type="EC" id="2.7.13.3" evidence="2"/>
<name>A0A4R3URH0_ROSSA</name>
<evidence type="ECO:0000259" key="5">
    <source>
        <dbReference type="PROSITE" id="PS50109"/>
    </source>
</evidence>
<dbReference type="InterPro" id="IPR005467">
    <property type="entry name" value="His_kinase_dom"/>
</dbReference>
<keyword evidence="3" id="KW-0175">Coiled coil</keyword>
<evidence type="ECO:0000313" key="7">
    <source>
        <dbReference type="Proteomes" id="UP000295110"/>
    </source>
</evidence>
<keyword evidence="4" id="KW-1133">Transmembrane helix</keyword>
<dbReference type="Proteomes" id="UP000295110">
    <property type="component" value="Unassembled WGS sequence"/>
</dbReference>
<dbReference type="SUPFAM" id="SSF55874">
    <property type="entry name" value="ATPase domain of HSP90 chaperone/DNA topoisomerase II/histidine kinase"/>
    <property type="match status" value="1"/>
</dbReference>
<dbReference type="SMART" id="SM00387">
    <property type="entry name" value="HATPase_c"/>
    <property type="match status" value="1"/>
</dbReference>
<protein>
    <recommendedName>
        <fullName evidence="2">histidine kinase</fullName>
        <ecNumber evidence="2">2.7.13.3</ecNumber>
    </recommendedName>
</protein>
<evidence type="ECO:0000256" key="3">
    <source>
        <dbReference type="SAM" id="Coils"/>
    </source>
</evidence>
<dbReference type="PRINTS" id="PR00344">
    <property type="entry name" value="BCTRLSENSOR"/>
</dbReference>
<comment type="catalytic activity">
    <reaction evidence="1">
        <text>ATP + protein L-histidine = ADP + protein N-phospho-L-histidine.</text>
        <dbReference type="EC" id="2.7.13.3"/>
    </reaction>
</comment>
<keyword evidence="4" id="KW-0812">Transmembrane</keyword>
<evidence type="ECO:0000313" key="6">
    <source>
        <dbReference type="EMBL" id="TCU93290.1"/>
    </source>
</evidence>
<dbReference type="Gene3D" id="3.30.565.10">
    <property type="entry name" value="Histidine kinase-like ATPase, C-terminal domain"/>
    <property type="match status" value="1"/>
</dbReference>
<dbReference type="InterPro" id="IPR036097">
    <property type="entry name" value="HisK_dim/P_sf"/>
</dbReference>